<evidence type="ECO:0000256" key="9">
    <source>
        <dbReference type="ARBA" id="ARBA00023136"/>
    </source>
</evidence>
<dbReference type="NCBIfam" id="TIGR00813">
    <property type="entry name" value="sss"/>
    <property type="match status" value="1"/>
</dbReference>
<name>A0A1B6CJ07_9HEMI</name>
<evidence type="ECO:0000256" key="1">
    <source>
        <dbReference type="ARBA" id="ARBA00004651"/>
    </source>
</evidence>
<evidence type="ECO:0000256" key="7">
    <source>
        <dbReference type="ARBA" id="ARBA00023053"/>
    </source>
</evidence>
<dbReference type="GO" id="GO:0006814">
    <property type="term" value="P:sodium ion transport"/>
    <property type="evidence" value="ECO:0007669"/>
    <property type="project" value="UniProtKB-KW"/>
</dbReference>
<evidence type="ECO:0000256" key="8">
    <source>
        <dbReference type="ARBA" id="ARBA00023065"/>
    </source>
</evidence>
<feature type="transmembrane region" description="Helical" evidence="12">
    <location>
        <begin position="334"/>
        <end position="359"/>
    </location>
</feature>
<evidence type="ECO:0000313" key="13">
    <source>
        <dbReference type="EMBL" id="JAS13390.1"/>
    </source>
</evidence>
<feature type="transmembrane region" description="Helical" evidence="12">
    <location>
        <begin position="23"/>
        <end position="44"/>
    </location>
</feature>
<dbReference type="AlphaFoldDB" id="A0A1B6CJ07"/>
<reference evidence="13" key="1">
    <citation type="submission" date="2015-12" db="EMBL/GenBank/DDBJ databases">
        <title>De novo transcriptome assembly of four potential Pierce s Disease insect vectors from Arizona vineyards.</title>
        <authorList>
            <person name="Tassone E.E."/>
        </authorList>
    </citation>
    <scope>NUCLEOTIDE SEQUENCE</scope>
</reference>
<keyword evidence="7" id="KW-0915">Sodium</keyword>
<feature type="non-terminal residue" evidence="13">
    <location>
        <position position="392"/>
    </location>
</feature>
<evidence type="ECO:0000256" key="4">
    <source>
        <dbReference type="ARBA" id="ARBA00022475"/>
    </source>
</evidence>
<feature type="transmembrane region" description="Helical" evidence="12">
    <location>
        <begin position="289"/>
        <end position="314"/>
    </location>
</feature>
<feature type="transmembrane region" description="Helical" evidence="12">
    <location>
        <begin position="249"/>
        <end position="268"/>
    </location>
</feature>
<organism evidence="13">
    <name type="scientific">Clastoptera arizonana</name>
    <name type="common">Arizona spittle bug</name>
    <dbReference type="NCBI Taxonomy" id="38151"/>
    <lineage>
        <taxon>Eukaryota</taxon>
        <taxon>Metazoa</taxon>
        <taxon>Ecdysozoa</taxon>
        <taxon>Arthropoda</taxon>
        <taxon>Hexapoda</taxon>
        <taxon>Insecta</taxon>
        <taxon>Pterygota</taxon>
        <taxon>Neoptera</taxon>
        <taxon>Paraneoptera</taxon>
        <taxon>Hemiptera</taxon>
        <taxon>Auchenorrhyncha</taxon>
        <taxon>Cercopoidea</taxon>
        <taxon>Clastopteridae</taxon>
        <taxon>Clastoptera</taxon>
    </lineage>
</organism>
<sequence length="392" mass="43086">YVRLLIFITDKMQDENVDFSFDWIEYSVCAAMIGLSALIGVYYACCSSQGTVNEYMLGGKKMGIFPITMSLIASHVSCISLLGIPVEVFTYGFQFVLSVLNTGAGILTIVYGFLPVFYNLQLVSVNEYLELRFSKAVRKTASTLFGITLLTYIPVIIYTVALAFEEVSGINVFIIAPIVSAICIFYTTVGGLKAVVWTDTLQSVFTLSAIFIITYIGTTRAGGFLKVVDTNLEGGVFDLNFSLNPFERLTIWTILFGNYFTFVAFLGTHAGSVQRFVALPSIRDAKWSVVFMCLGICCIFTICGYVGLVMFALYHDCNLLMAKKIKRMDQMVPYLVMHIGGSIRGLPGLFIAGVFSAALGNMSAGLNTMAGIIYEDFLSNYLKKNVAEKHAA</sequence>
<comment type="subcellular location">
    <subcellularLocation>
        <location evidence="1">Cell membrane</location>
        <topology evidence="1">Multi-pass membrane protein</topology>
    </subcellularLocation>
</comment>
<feature type="transmembrane region" description="Helical" evidence="12">
    <location>
        <begin position="64"/>
        <end position="84"/>
    </location>
</feature>
<dbReference type="Pfam" id="PF00474">
    <property type="entry name" value="SSF"/>
    <property type="match status" value="1"/>
</dbReference>
<dbReference type="GO" id="GO:0015293">
    <property type="term" value="F:symporter activity"/>
    <property type="evidence" value="ECO:0007669"/>
    <property type="project" value="TreeGrafter"/>
</dbReference>
<keyword evidence="5 12" id="KW-0812">Transmembrane</keyword>
<evidence type="ECO:0000256" key="6">
    <source>
        <dbReference type="ARBA" id="ARBA00022989"/>
    </source>
</evidence>
<keyword evidence="10" id="KW-0739">Sodium transport</keyword>
<protein>
    <recommendedName>
        <fullName evidence="14">Sodium-coupled monocarboxylate transporter 1</fullName>
    </recommendedName>
</protein>
<dbReference type="GO" id="GO:0005886">
    <property type="term" value="C:plasma membrane"/>
    <property type="evidence" value="ECO:0007669"/>
    <property type="project" value="UniProtKB-SubCell"/>
</dbReference>
<evidence type="ECO:0000256" key="12">
    <source>
        <dbReference type="SAM" id="Phobius"/>
    </source>
</evidence>
<keyword evidence="6 12" id="KW-1133">Transmembrane helix</keyword>
<feature type="transmembrane region" description="Helical" evidence="12">
    <location>
        <begin position="141"/>
        <end position="164"/>
    </location>
</feature>
<dbReference type="PANTHER" id="PTHR42985:SF21">
    <property type="entry name" value="SODIUM-DEPENDENT MULTIVITAMIN TRANSPORTER-LIKE PROTEIN"/>
    <property type="match status" value="1"/>
</dbReference>
<keyword evidence="4" id="KW-1003">Cell membrane</keyword>
<feature type="transmembrane region" description="Helical" evidence="12">
    <location>
        <begin position="96"/>
        <end position="120"/>
    </location>
</feature>
<proteinExistence type="inferred from homology"/>
<keyword evidence="8" id="KW-0406">Ion transport</keyword>
<feature type="transmembrane region" description="Helical" evidence="12">
    <location>
        <begin position="204"/>
        <end position="225"/>
    </location>
</feature>
<dbReference type="PROSITE" id="PS50283">
    <property type="entry name" value="NA_SOLUT_SYMP_3"/>
    <property type="match status" value="1"/>
</dbReference>
<evidence type="ECO:0000256" key="2">
    <source>
        <dbReference type="ARBA" id="ARBA00006434"/>
    </source>
</evidence>
<feature type="non-terminal residue" evidence="13">
    <location>
        <position position="1"/>
    </location>
</feature>
<keyword evidence="9 12" id="KW-0472">Membrane</keyword>
<dbReference type="Gene3D" id="1.20.1730.10">
    <property type="entry name" value="Sodium/glucose cotransporter"/>
    <property type="match status" value="1"/>
</dbReference>
<dbReference type="InterPro" id="IPR001734">
    <property type="entry name" value="Na/solute_symporter"/>
</dbReference>
<gene>
    <name evidence="13" type="ORF">g.3581</name>
</gene>
<dbReference type="InterPro" id="IPR038377">
    <property type="entry name" value="Na/Glc_symporter_sf"/>
</dbReference>
<evidence type="ECO:0000256" key="11">
    <source>
        <dbReference type="RuleBase" id="RU362091"/>
    </source>
</evidence>
<dbReference type="InterPro" id="IPR051163">
    <property type="entry name" value="Sodium:Solute_Symporter_SSF"/>
</dbReference>
<dbReference type="PANTHER" id="PTHR42985">
    <property type="entry name" value="SODIUM-COUPLED MONOCARBOXYLATE TRANSPORTER"/>
    <property type="match status" value="1"/>
</dbReference>
<dbReference type="EMBL" id="GEDC01023908">
    <property type="protein sequence ID" value="JAS13390.1"/>
    <property type="molecule type" value="Transcribed_RNA"/>
</dbReference>
<evidence type="ECO:0000256" key="10">
    <source>
        <dbReference type="ARBA" id="ARBA00023201"/>
    </source>
</evidence>
<keyword evidence="3" id="KW-0813">Transport</keyword>
<evidence type="ECO:0000256" key="3">
    <source>
        <dbReference type="ARBA" id="ARBA00022448"/>
    </source>
</evidence>
<evidence type="ECO:0000256" key="5">
    <source>
        <dbReference type="ARBA" id="ARBA00022692"/>
    </source>
</evidence>
<accession>A0A1B6CJ07</accession>
<feature type="transmembrane region" description="Helical" evidence="12">
    <location>
        <begin position="170"/>
        <end position="192"/>
    </location>
</feature>
<evidence type="ECO:0008006" key="14">
    <source>
        <dbReference type="Google" id="ProtNLM"/>
    </source>
</evidence>
<comment type="similarity">
    <text evidence="2 11">Belongs to the sodium:solute symporter (SSF) (TC 2.A.21) family.</text>
</comment>